<keyword evidence="2" id="KW-0378">Hydrolase</keyword>
<evidence type="ECO:0000259" key="1">
    <source>
        <dbReference type="SMART" id="SM00507"/>
    </source>
</evidence>
<dbReference type="Gene3D" id="1.10.30.50">
    <property type="match status" value="1"/>
</dbReference>
<dbReference type="GO" id="GO:0003676">
    <property type="term" value="F:nucleic acid binding"/>
    <property type="evidence" value="ECO:0007669"/>
    <property type="project" value="InterPro"/>
</dbReference>
<evidence type="ECO:0000313" key="2">
    <source>
        <dbReference type="EMBL" id="MBW4544532.1"/>
    </source>
</evidence>
<dbReference type="GO" id="GO:0008270">
    <property type="term" value="F:zinc ion binding"/>
    <property type="evidence" value="ECO:0007669"/>
    <property type="project" value="InterPro"/>
</dbReference>
<dbReference type="Pfam" id="PF01844">
    <property type="entry name" value="HNH"/>
    <property type="match status" value="1"/>
</dbReference>
<keyword evidence="2" id="KW-0255">Endonuclease</keyword>
<dbReference type="AlphaFoldDB" id="A0A951PKE2"/>
<evidence type="ECO:0000313" key="3">
    <source>
        <dbReference type="Proteomes" id="UP000753908"/>
    </source>
</evidence>
<feature type="domain" description="HNH nuclease" evidence="1">
    <location>
        <begin position="9"/>
        <end position="64"/>
    </location>
</feature>
<dbReference type="Proteomes" id="UP000753908">
    <property type="component" value="Unassembled WGS sequence"/>
</dbReference>
<dbReference type="InterPro" id="IPR003615">
    <property type="entry name" value="HNH_nuc"/>
</dbReference>
<organism evidence="2 3">
    <name type="scientific">Symplocastrum torsivum CPER-KK1</name>
    <dbReference type="NCBI Taxonomy" id="450513"/>
    <lineage>
        <taxon>Bacteria</taxon>
        <taxon>Bacillati</taxon>
        <taxon>Cyanobacteriota</taxon>
        <taxon>Cyanophyceae</taxon>
        <taxon>Oscillatoriophycideae</taxon>
        <taxon>Oscillatoriales</taxon>
        <taxon>Microcoleaceae</taxon>
        <taxon>Symplocastrum</taxon>
    </lineage>
</organism>
<dbReference type="InterPro" id="IPR052892">
    <property type="entry name" value="NA-targeting_endonuclease"/>
</dbReference>
<keyword evidence="2" id="KW-0540">Nuclease</keyword>
<dbReference type="GO" id="GO:0004519">
    <property type="term" value="F:endonuclease activity"/>
    <property type="evidence" value="ECO:0007669"/>
    <property type="project" value="UniProtKB-KW"/>
</dbReference>
<gene>
    <name evidence="2" type="ORF">KME25_08825</name>
</gene>
<comment type="caution">
    <text evidence="2">The sequence shown here is derived from an EMBL/GenBank/DDBJ whole genome shotgun (WGS) entry which is preliminary data.</text>
</comment>
<dbReference type="PANTHER" id="PTHR33877">
    <property type="entry name" value="SLL1193 PROTEIN"/>
    <property type="match status" value="1"/>
</dbReference>
<protein>
    <submittedName>
        <fullName evidence="2">HNH endonuclease</fullName>
    </submittedName>
</protein>
<proteinExistence type="predicted"/>
<dbReference type="CDD" id="cd00085">
    <property type="entry name" value="HNHc"/>
    <property type="match status" value="1"/>
</dbReference>
<dbReference type="SMART" id="SM00507">
    <property type="entry name" value="HNHc"/>
    <property type="match status" value="1"/>
</dbReference>
<reference evidence="2" key="1">
    <citation type="submission" date="2021-05" db="EMBL/GenBank/DDBJ databases">
        <authorList>
            <person name="Pietrasiak N."/>
            <person name="Ward R."/>
            <person name="Stajich J.E."/>
            <person name="Kurbessoian T."/>
        </authorList>
    </citation>
    <scope>NUCLEOTIDE SEQUENCE</scope>
    <source>
        <strain evidence="2">CPER-KK1</strain>
    </source>
</reference>
<dbReference type="InterPro" id="IPR002711">
    <property type="entry name" value="HNH"/>
</dbReference>
<sequence>MSRTYIPSALRRLVCDRAKGCCEYCLISEATTFAPHEIDHIIAEKHGGLTEAENLALLCTLCDKHKGSDIASIDAETTEVVPLYNPRRDKWHEHFQLSGAEFIPLTPKGRVTVRLLQLNRPDRVEERKLLIEAEMFNLPD</sequence>
<dbReference type="EMBL" id="JAHHIF010000009">
    <property type="protein sequence ID" value="MBW4544532.1"/>
    <property type="molecule type" value="Genomic_DNA"/>
</dbReference>
<name>A0A951PKE2_9CYAN</name>
<reference evidence="2" key="2">
    <citation type="journal article" date="2022" name="Microbiol. Resour. Announc.">
        <title>Metagenome Sequencing to Explore Phylogenomics of Terrestrial Cyanobacteria.</title>
        <authorList>
            <person name="Ward R.D."/>
            <person name="Stajich J.E."/>
            <person name="Johansen J.R."/>
            <person name="Huntemann M."/>
            <person name="Clum A."/>
            <person name="Foster B."/>
            <person name="Foster B."/>
            <person name="Roux S."/>
            <person name="Palaniappan K."/>
            <person name="Varghese N."/>
            <person name="Mukherjee S."/>
            <person name="Reddy T.B.K."/>
            <person name="Daum C."/>
            <person name="Copeland A."/>
            <person name="Chen I.A."/>
            <person name="Ivanova N.N."/>
            <person name="Kyrpides N.C."/>
            <person name="Shapiro N."/>
            <person name="Eloe-Fadrosh E.A."/>
            <person name="Pietrasiak N."/>
        </authorList>
    </citation>
    <scope>NUCLEOTIDE SEQUENCE</scope>
    <source>
        <strain evidence="2">CPER-KK1</strain>
    </source>
</reference>
<dbReference type="PANTHER" id="PTHR33877:SF1">
    <property type="entry name" value="TYPE IV METHYL-DIRECTED RESTRICTION ENZYME ECOKMCRA"/>
    <property type="match status" value="1"/>
</dbReference>
<accession>A0A951PKE2</accession>